<dbReference type="EC" id="4.2.1.17" evidence="2"/>
<dbReference type="Proteomes" id="UP000823937">
    <property type="component" value="Unassembled WGS sequence"/>
</dbReference>
<sequence length="256" mass="28053">MGKINLVRESGVSIIQLNRPETYNALDIEALEQLEAIITEVKNNEDQIVIITGEGKAFCAGGDVSMMATLKDVDLFDDLMNAITNIVTSLYFMPKVVISAVNGSAAGLGMSLALNADYVVANKEAKFGMLFGGIGLIPDGGAHFFLQQRVGTEKAKQFIWSLEQINADEAKQAGYVDVLSDEDAFTAAKILAFKLSQAPIQAFLQTKEILHTQNKLQLEEILQLEKAGQMKASQTKDHREGVRAFLEKRKPQFQGK</sequence>
<dbReference type="AlphaFoldDB" id="A0A9D1TKJ0"/>
<name>A0A9D1TKJ0_9BACI</name>
<proteinExistence type="inferred from homology"/>
<dbReference type="GO" id="GO:0004300">
    <property type="term" value="F:enoyl-CoA hydratase activity"/>
    <property type="evidence" value="ECO:0007669"/>
    <property type="project" value="UniProtKB-EC"/>
</dbReference>
<keyword evidence="2" id="KW-0456">Lyase</keyword>
<dbReference type="SUPFAM" id="SSF52096">
    <property type="entry name" value="ClpP/crotonase"/>
    <property type="match status" value="1"/>
</dbReference>
<dbReference type="PANTHER" id="PTHR43459">
    <property type="entry name" value="ENOYL-COA HYDRATASE"/>
    <property type="match status" value="1"/>
</dbReference>
<accession>A0A9D1TKJ0</accession>
<dbReference type="InterPro" id="IPR001753">
    <property type="entry name" value="Enoyl-CoA_hydra/iso"/>
</dbReference>
<reference evidence="2" key="1">
    <citation type="journal article" date="2021" name="PeerJ">
        <title>Extensive microbial diversity within the chicken gut microbiome revealed by metagenomics and culture.</title>
        <authorList>
            <person name="Gilroy R."/>
            <person name="Ravi A."/>
            <person name="Getino M."/>
            <person name="Pursley I."/>
            <person name="Horton D.L."/>
            <person name="Alikhan N.F."/>
            <person name="Baker D."/>
            <person name="Gharbi K."/>
            <person name="Hall N."/>
            <person name="Watson M."/>
            <person name="Adriaenssens E.M."/>
            <person name="Foster-Nyarko E."/>
            <person name="Jarju S."/>
            <person name="Secka A."/>
            <person name="Antonio M."/>
            <person name="Oren A."/>
            <person name="Chaudhuri R.R."/>
            <person name="La Ragione R."/>
            <person name="Hildebrand F."/>
            <person name="Pallen M.J."/>
        </authorList>
    </citation>
    <scope>NUCLEOTIDE SEQUENCE</scope>
    <source>
        <strain evidence="2">CHK169-2315</strain>
    </source>
</reference>
<reference evidence="2" key="2">
    <citation type="submission" date="2021-04" db="EMBL/GenBank/DDBJ databases">
        <authorList>
            <person name="Gilroy R."/>
        </authorList>
    </citation>
    <scope>NUCLEOTIDE SEQUENCE</scope>
    <source>
        <strain evidence="2">CHK169-2315</strain>
    </source>
</reference>
<evidence type="ECO:0000256" key="1">
    <source>
        <dbReference type="ARBA" id="ARBA00005254"/>
    </source>
</evidence>
<dbReference type="Pfam" id="PF00378">
    <property type="entry name" value="ECH_1"/>
    <property type="match status" value="1"/>
</dbReference>
<dbReference type="PANTHER" id="PTHR43459:SF1">
    <property type="entry name" value="EG:BACN32G11.4 PROTEIN"/>
    <property type="match status" value="1"/>
</dbReference>
<comment type="similarity">
    <text evidence="1">Belongs to the enoyl-CoA hydratase/isomerase family.</text>
</comment>
<dbReference type="Gene3D" id="1.10.12.10">
    <property type="entry name" value="Lyase 2-enoyl-coa Hydratase, Chain A, domain 2"/>
    <property type="match status" value="1"/>
</dbReference>
<protein>
    <submittedName>
        <fullName evidence="2">Enoyl-CoA hydratase</fullName>
        <ecNumber evidence="2">4.2.1.17</ecNumber>
    </submittedName>
</protein>
<dbReference type="NCBIfam" id="NF005804">
    <property type="entry name" value="PRK07659.1"/>
    <property type="match status" value="1"/>
</dbReference>
<dbReference type="Gene3D" id="3.90.226.10">
    <property type="entry name" value="2-enoyl-CoA Hydratase, Chain A, domain 1"/>
    <property type="match status" value="1"/>
</dbReference>
<comment type="caution">
    <text evidence="2">The sequence shown here is derived from an EMBL/GenBank/DDBJ whole genome shotgun (WGS) entry which is preliminary data.</text>
</comment>
<evidence type="ECO:0000313" key="3">
    <source>
        <dbReference type="Proteomes" id="UP000823937"/>
    </source>
</evidence>
<dbReference type="CDD" id="cd06558">
    <property type="entry name" value="crotonase-like"/>
    <property type="match status" value="1"/>
</dbReference>
<gene>
    <name evidence="2" type="ORF">H9895_11105</name>
</gene>
<evidence type="ECO:0000313" key="2">
    <source>
        <dbReference type="EMBL" id="HIV75611.1"/>
    </source>
</evidence>
<dbReference type="EMBL" id="DXHX01000159">
    <property type="protein sequence ID" value="HIV75611.1"/>
    <property type="molecule type" value="Genomic_DNA"/>
</dbReference>
<dbReference type="InterPro" id="IPR014748">
    <property type="entry name" value="Enoyl-CoA_hydra_C"/>
</dbReference>
<dbReference type="InterPro" id="IPR029045">
    <property type="entry name" value="ClpP/crotonase-like_dom_sf"/>
</dbReference>
<organism evidence="2 3">
    <name type="scientific">Candidatus Pseudogracilibacillus intestinigallinarum</name>
    <dbReference type="NCBI Taxonomy" id="2838742"/>
    <lineage>
        <taxon>Bacteria</taxon>
        <taxon>Bacillati</taxon>
        <taxon>Bacillota</taxon>
        <taxon>Bacilli</taxon>
        <taxon>Bacillales</taxon>
        <taxon>Bacillaceae</taxon>
        <taxon>Pseudogracilibacillus</taxon>
    </lineage>
</organism>